<evidence type="ECO:0000256" key="1">
    <source>
        <dbReference type="SAM" id="SignalP"/>
    </source>
</evidence>
<dbReference type="Pfam" id="PF04392">
    <property type="entry name" value="ABC_sub_bind"/>
    <property type="match status" value="1"/>
</dbReference>
<dbReference type="Proteomes" id="UP000321272">
    <property type="component" value="Chromosome"/>
</dbReference>
<name>A0A5B8SLW7_9GAMM</name>
<dbReference type="SUPFAM" id="SSF53822">
    <property type="entry name" value="Periplasmic binding protein-like I"/>
    <property type="match status" value="1"/>
</dbReference>
<dbReference type="PANTHER" id="PTHR35271:SF1">
    <property type="entry name" value="ABC TRANSPORTER, SUBSTRATE-BINDING LIPOPROTEIN"/>
    <property type="match status" value="1"/>
</dbReference>
<keyword evidence="3" id="KW-1185">Reference proteome</keyword>
<dbReference type="Gene3D" id="3.40.50.2300">
    <property type="match status" value="2"/>
</dbReference>
<gene>
    <name evidence="2" type="ORF">FGL86_00795</name>
</gene>
<dbReference type="RefSeq" id="WP_147182813.1">
    <property type="nucleotide sequence ID" value="NZ_CP042382.1"/>
</dbReference>
<feature type="signal peptide" evidence="1">
    <location>
        <begin position="1"/>
        <end position="27"/>
    </location>
</feature>
<dbReference type="OrthoDB" id="9776955at2"/>
<protein>
    <submittedName>
        <fullName evidence="2">ABC transporter substrate-binding protein</fullName>
    </submittedName>
</protein>
<evidence type="ECO:0000313" key="3">
    <source>
        <dbReference type="Proteomes" id="UP000321272"/>
    </source>
</evidence>
<proteinExistence type="predicted"/>
<dbReference type="InterPro" id="IPR028082">
    <property type="entry name" value="Peripla_BP_I"/>
</dbReference>
<sequence length="324" mass="34177">MGSNILIKRKLLGVVLGSLLLAGGAQAQTYTLGITQIVEHPSLDASRQGALDELAERGYKEGDNLEVDFQNAQGNTAIAAQIARKFAGQNPDVVLAISTPSAQSAAAALRDTPIVFTAVTDPLAAKLVNDMQNPGGNITGVIDAPPLEQQLELIQEMFPDAKRLGVIYNPGEANSVSQIETLKQLTKEMDMQLVEASASRTSEVMGAARSLAGRADAIYVPVDNTVVSALEGVIKVGYDADIPVFTGDNASVERGALAALGFSYYDMGRQTGELIAKVLEGEKAGSLPVGTVEKLELMLNQNAADAIGYELPEALKERAVKIIE</sequence>
<dbReference type="CDD" id="cd06325">
    <property type="entry name" value="PBP1_ABC_unchar_transporter"/>
    <property type="match status" value="1"/>
</dbReference>
<organism evidence="2 3">
    <name type="scientific">Pistricoccus aurantiacus</name>
    <dbReference type="NCBI Taxonomy" id="1883414"/>
    <lineage>
        <taxon>Bacteria</taxon>
        <taxon>Pseudomonadati</taxon>
        <taxon>Pseudomonadota</taxon>
        <taxon>Gammaproteobacteria</taxon>
        <taxon>Oceanospirillales</taxon>
        <taxon>Halomonadaceae</taxon>
        <taxon>Pistricoccus</taxon>
    </lineage>
</organism>
<feature type="chain" id="PRO_5022702504" evidence="1">
    <location>
        <begin position="28"/>
        <end position="324"/>
    </location>
</feature>
<keyword evidence="1" id="KW-0732">Signal</keyword>
<dbReference type="InterPro" id="IPR007487">
    <property type="entry name" value="ABC_transpt-TYRBP-like"/>
</dbReference>
<dbReference type="EMBL" id="CP042382">
    <property type="protein sequence ID" value="QEA37746.1"/>
    <property type="molecule type" value="Genomic_DNA"/>
</dbReference>
<dbReference type="PANTHER" id="PTHR35271">
    <property type="entry name" value="ABC TRANSPORTER, SUBSTRATE-BINDING LIPOPROTEIN-RELATED"/>
    <property type="match status" value="1"/>
</dbReference>
<dbReference type="KEGG" id="paur:FGL86_00795"/>
<reference evidence="2 3" key="1">
    <citation type="submission" date="2019-06" db="EMBL/GenBank/DDBJ databases">
        <title>Genome analyses of bacteria isolated from kimchi.</title>
        <authorList>
            <person name="Lee S."/>
            <person name="Ahn S."/>
            <person name="Roh S."/>
        </authorList>
    </citation>
    <scope>NUCLEOTIDE SEQUENCE [LARGE SCALE GENOMIC DNA]</scope>
    <source>
        <strain evidence="2 3">CBA4606</strain>
    </source>
</reference>
<evidence type="ECO:0000313" key="2">
    <source>
        <dbReference type="EMBL" id="QEA37746.1"/>
    </source>
</evidence>
<accession>A0A5B8SLW7</accession>
<dbReference type="AlphaFoldDB" id="A0A5B8SLW7"/>